<accession>A0A2T6ALC1</accession>
<sequence>MRNFDDIRFYKDEEVNAALKEYVNHPMVKALLQFTFPELKFSDIQAIVEECHSIEDFQSKVIYLSVEKVLEKTSEGLSDNGFDELDPSESYFYISNHRDIILDTSLINYNLYNHDLVMTASAIGDNLVQKPFLMALSKLNRNFLVLRNQSPREMLKSSMKLSEYIRTLLLEEQRSVWMAQREGRTKDGNDFTQQGVLKMLGMAKGDMDILDYFAKLKIVPVAISYELDPTDMLKMPEVLAKRMKEEYKKTANEDFNSIMQGAMGQKGRIQINAGQVLTSEDFDAIRAKDLSINEQLKEVATLIDNAIYRNYKLWPANYIAYDLLKNDTRFEDNYTEKEKRQFDRRVARRVDVKNPLALNSYLLMYANPVINKMSLNEE</sequence>
<dbReference type="GO" id="GO:0016746">
    <property type="term" value="F:acyltransferase activity"/>
    <property type="evidence" value="ECO:0007669"/>
    <property type="project" value="UniProtKB-KW"/>
</dbReference>
<dbReference type="AlphaFoldDB" id="A0A2T6ALC1"/>
<feature type="domain" description="Phospholipid/glycerol acyltransferase" evidence="1">
    <location>
        <begin position="85"/>
        <end position="224"/>
    </location>
</feature>
<reference evidence="2 3" key="1">
    <citation type="submission" date="2018-04" db="EMBL/GenBank/DDBJ databases">
        <title>Genomic Encyclopedia of Archaeal and Bacterial Type Strains, Phase II (KMG-II): from individual species to whole genera.</title>
        <authorList>
            <person name="Goeker M."/>
        </authorList>
    </citation>
    <scope>NUCLEOTIDE SEQUENCE [LARGE SCALE GENOMIC DNA]</scope>
    <source>
        <strain evidence="2 3">DSM 23082</strain>
    </source>
</reference>
<dbReference type="EMBL" id="QBKQ01000001">
    <property type="protein sequence ID" value="PTX44577.1"/>
    <property type="molecule type" value="Genomic_DNA"/>
</dbReference>
<keyword evidence="3" id="KW-1185">Reference proteome</keyword>
<dbReference type="RefSeq" id="WP_108170525.1">
    <property type="nucleotide sequence ID" value="NZ_QBKQ01000001.1"/>
</dbReference>
<keyword evidence="2" id="KW-0012">Acyltransferase</keyword>
<dbReference type="Pfam" id="PF01553">
    <property type="entry name" value="Acyltransferase"/>
    <property type="match status" value="1"/>
</dbReference>
<evidence type="ECO:0000313" key="3">
    <source>
        <dbReference type="Proteomes" id="UP000244174"/>
    </source>
</evidence>
<protein>
    <submittedName>
        <fullName evidence="2">Acyltransferase-like protein</fullName>
    </submittedName>
</protein>
<dbReference type="Proteomes" id="UP000244174">
    <property type="component" value="Unassembled WGS sequence"/>
</dbReference>
<dbReference type="SUPFAM" id="SSF69593">
    <property type="entry name" value="Glycerol-3-phosphate (1)-acyltransferase"/>
    <property type="match status" value="1"/>
</dbReference>
<organism evidence="2 3">
    <name type="scientific">Christiangramia gaetbulicola</name>
    <dbReference type="NCBI Taxonomy" id="703340"/>
    <lineage>
        <taxon>Bacteria</taxon>
        <taxon>Pseudomonadati</taxon>
        <taxon>Bacteroidota</taxon>
        <taxon>Flavobacteriia</taxon>
        <taxon>Flavobacteriales</taxon>
        <taxon>Flavobacteriaceae</taxon>
        <taxon>Christiangramia</taxon>
    </lineage>
</organism>
<dbReference type="PANTHER" id="PTHR30068:SF3">
    <property type="entry name" value="PHOSPHOLIPID_GLYCEROL ACYLTRANSFERASE DOMAIN-CONTAINING PROTEIN"/>
    <property type="match status" value="1"/>
</dbReference>
<evidence type="ECO:0000259" key="1">
    <source>
        <dbReference type="Pfam" id="PF01553"/>
    </source>
</evidence>
<dbReference type="PANTHER" id="PTHR30068">
    <property type="entry name" value="URONATE ISOMERASE"/>
    <property type="match status" value="1"/>
</dbReference>
<dbReference type="GO" id="GO:0019698">
    <property type="term" value="P:D-galacturonate catabolic process"/>
    <property type="evidence" value="ECO:0007669"/>
    <property type="project" value="TreeGrafter"/>
</dbReference>
<dbReference type="OrthoDB" id="1078132at2"/>
<comment type="caution">
    <text evidence="2">The sequence shown here is derived from an EMBL/GenBank/DDBJ whole genome shotgun (WGS) entry which is preliminary data.</text>
</comment>
<proteinExistence type="predicted"/>
<name>A0A2T6ALC1_9FLAO</name>
<dbReference type="GO" id="GO:0042840">
    <property type="term" value="P:D-glucuronate catabolic process"/>
    <property type="evidence" value="ECO:0007669"/>
    <property type="project" value="TreeGrafter"/>
</dbReference>
<gene>
    <name evidence="2" type="ORF">C8P64_0558</name>
</gene>
<evidence type="ECO:0000313" key="2">
    <source>
        <dbReference type="EMBL" id="PTX44577.1"/>
    </source>
</evidence>
<dbReference type="InterPro" id="IPR002123">
    <property type="entry name" value="Plipid/glycerol_acylTrfase"/>
</dbReference>
<keyword evidence="2" id="KW-0808">Transferase</keyword>